<dbReference type="Pfam" id="PF00092">
    <property type="entry name" value="VWA"/>
    <property type="match status" value="2"/>
</dbReference>
<dbReference type="InterPro" id="IPR002035">
    <property type="entry name" value="VWF_A"/>
</dbReference>
<keyword evidence="3" id="KW-1185">Reference proteome</keyword>
<dbReference type="InterPro" id="IPR036465">
    <property type="entry name" value="vWFA_dom_sf"/>
</dbReference>
<dbReference type="Proteomes" id="UP001266305">
    <property type="component" value="Unassembled WGS sequence"/>
</dbReference>
<reference evidence="2 3" key="1">
    <citation type="submission" date="2023-05" db="EMBL/GenBank/DDBJ databases">
        <title>B98-5 Cell Line De Novo Hybrid Assembly: An Optical Mapping Approach.</title>
        <authorList>
            <person name="Kananen K."/>
            <person name="Auerbach J.A."/>
            <person name="Kautto E."/>
            <person name="Blachly J.S."/>
        </authorList>
    </citation>
    <scope>NUCLEOTIDE SEQUENCE [LARGE SCALE GENOMIC DNA]</scope>
    <source>
        <strain evidence="2">B95-8</strain>
        <tissue evidence="2">Cell line</tissue>
    </source>
</reference>
<dbReference type="SUPFAM" id="SSF53300">
    <property type="entry name" value="vWA-like"/>
    <property type="match status" value="2"/>
</dbReference>
<evidence type="ECO:0000259" key="1">
    <source>
        <dbReference type="PROSITE" id="PS50234"/>
    </source>
</evidence>
<dbReference type="PROSITE" id="PS50234">
    <property type="entry name" value="VWFA"/>
    <property type="match status" value="2"/>
</dbReference>
<proteinExistence type="predicted"/>
<gene>
    <name evidence="2" type="primary">COL6A5_2</name>
    <name evidence="2" type="ORF">P7K49_031557</name>
</gene>
<dbReference type="PANTHER" id="PTHR24020">
    <property type="entry name" value="COLLAGEN ALPHA"/>
    <property type="match status" value="1"/>
</dbReference>
<protein>
    <submittedName>
        <fullName evidence="2">Collagen alpha-5(VI) chain</fullName>
    </submittedName>
</protein>
<dbReference type="Gene3D" id="3.40.50.410">
    <property type="entry name" value="von Willebrand factor, type A domain"/>
    <property type="match status" value="2"/>
</dbReference>
<sequence length="534" mass="60428">MGIGIHPPGEPVMIEKCPAYPTELVFALDNSYDITEESFNKTRDIIISIVSDLNIRENNCPVGARVAVVSYHSGTSYLIRWSDYNSKKQLLQQLSQIKYEDTTESRDVGNAMRFVARNVFKRTYAGANVRRVAVFFSNGQAAGRSSIITATMEFSALDISPTVFAFDESVFLEAFGFDNTGAFQVIPVPSNGENQALERLRHCTLCYDKCFPNACIQETFLPEDSYMDVAFLLDNSRNIANDEFKAVKALVSSVIDNFNIASDPSISNTGDRIALLSYSPWDSTRRNMGTVKTEFDFTTYNNQLLMKNHIQTSFQQLNGEATIGRALLWTTENLFPKTPNLRKHKVIFVISAGENYEREEFVKTIALRAKCQGYIIFVVSLGSTHKGDMEELASYPLDQHLIQLGRIHKPDLNYIVKFLKPFVYSVRRGFNQYPPPMLEDACRLINLEREYNQSDGFQFVTELQEVFSEENGFTGQELNSGRESSFVNLEDNGSGYLVYLPSQMFEPQKLMFNYEKNKKSAEIASLTSATFSPF</sequence>
<feature type="domain" description="VWFA" evidence="1">
    <location>
        <begin position="228"/>
        <end position="419"/>
    </location>
</feature>
<keyword evidence="2" id="KW-0176">Collagen</keyword>
<name>A0ABQ9TZR4_SAGOE</name>
<dbReference type="InterPro" id="IPR050525">
    <property type="entry name" value="ECM_Assembly_Org"/>
</dbReference>
<evidence type="ECO:0000313" key="2">
    <source>
        <dbReference type="EMBL" id="KAK2090301.1"/>
    </source>
</evidence>
<dbReference type="EMBL" id="JASSZA010000017">
    <property type="protein sequence ID" value="KAK2090301.1"/>
    <property type="molecule type" value="Genomic_DNA"/>
</dbReference>
<feature type="domain" description="VWFA" evidence="1">
    <location>
        <begin position="23"/>
        <end position="179"/>
    </location>
</feature>
<organism evidence="2 3">
    <name type="scientific">Saguinus oedipus</name>
    <name type="common">Cotton-top tamarin</name>
    <name type="synonym">Oedipomidas oedipus</name>
    <dbReference type="NCBI Taxonomy" id="9490"/>
    <lineage>
        <taxon>Eukaryota</taxon>
        <taxon>Metazoa</taxon>
        <taxon>Chordata</taxon>
        <taxon>Craniata</taxon>
        <taxon>Vertebrata</taxon>
        <taxon>Euteleostomi</taxon>
        <taxon>Mammalia</taxon>
        <taxon>Eutheria</taxon>
        <taxon>Euarchontoglires</taxon>
        <taxon>Primates</taxon>
        <taxon>Haplorrhini</taxon>
        <taxon>Platyrrhini</taxon>
        <taxon>Cebidae</taxon>
        <taxon>Callitrichinae</taxon>
        <taxon>Saguinus</taxon>
    </lineage>
</organism>
<dbReference type="GO" id="GO:0005581">
    <property type="term" value="C:collagen trimer"/>
    <property type="evidence" value="ECO:0007669"/>
    <property type="project" value="UniProtKB-KW"/>
</dbReference>
<comment type="caution">
    <text evidence="2">The sequence shown here is derived from an EMBL/GenBank/DDBJ whole genome shotgun (WGS) entry which is preliminary data.</text>
</comment>
<dbReference type="CDD" id="cd01450">
    <property type="entry name" value="vWFA_subfamily_ECM"/>
    <property type="match status" value="2"/>
</dbReference>
<dbReference type="SMART" id="SM00327">
    <property type="entry name" value="VWA"/>
    <property type="match status" value="2"/>
</dbReference>
<evidence type="ECO:0000313" key="3">
    <source>
        <dbReference type="Proteomes" id="UP001266305"/>
    </source>
</evidence>
<accession>A0ABQ9TZR4</accession>